<evidence type="ECO:0000259" key="1">
    <source>
        <dbReference type="Pfam" id="PF00535"/>
    </source>
</evidence>
<dbReference type="InterPro" id="IPR029044">
    <property type="entry name" value="Nucleotide-diphossugar_trans"/>
</dbReference>
<gene>
    <name evidence="2" type="ORF">FLACHUCJ7_04413</name>
</gene>
<proteinExistence type="predicted"/>
<protein>
    <submittedName>
        <fullName evidence="2">Glycosyl transferase</fullName>
    </submittedName>
</protein>
<dbReference type="Gene3D" id="3.90.550.10">
    <property type="entry name" value="Spore Coat Polysaccharide Biosynthesis Protein SpsA, Chain A"/>
    <property type="match status" value="1"/>
</dbReference>
<organism evidence="2 3">
    <name type="scientific">Flavobacterium chungangense</name>
    <dbReference type="NCBI Taxonomy" id="554283"/>
    <lineage>
        <taxon>Bacteria</taxon>
        <taxon>Pseudomonadati</taxon>
        <taxon>Bacteroidota</taxon>
        <taxon>Flavobacteriia</taxon>
        <taxon>Flavobacteriales</taxon>
        <taxon>Flavobacteriaceae</taxon>
        <taxon>Flavobacterium</taxon>
    </lineage>
</organism>
<dbReference type="PANTHER" id="PTHR43685:SF2">
    <property type="entry name" value="GLYCOSYLTRANSFERASE 2-LIKE DOMAIN-CONTAINING PROTEIN"/>
    <property type="match status" value="1"/>
</dbReference>
<comment type="caution">
    <text evidence="2">The sequence shown here is derived from an EMBL/GenBank/DDBJ whole genome shotgun (WGS) entry which is preliminary data.</text>
</comment>
<dbReference type="CDD" id="cd00761">
    <property type="entry name" value="Glyco_tranf_GTA_type"/>
    <property type="match status" value="1"/>
</dbReference>
<name>A0A6V6ZDA2_9FLAO</name>
<sequence>MIAIYHENNNVVQVEVDAKPITFSQNNIARTLFEMAKLYPNSLLIWCHIDLKPNLNLAGMVTVFHHNKIMVSYNPIDETFLSEAIGYCELSSFIKINKKVSYPSWLVSSFAGGIHTSVLNTLKDSLSTSGSFDYFLHSLAKLAMPEGLLCYSEPQLLTGFSRKIATSKKNTFVLFRFVKQHYKIQWIFLLFLNLFLYERKIPVLPFVFSLFYVRRKLSENILDEIEVSSKKQVTGGKIDVIIPTIGRKDYLYNVLQDLKIQTSLPSKVIIVEQNPNPLSISELDYLTRENWPFSIEHIFTHQTGACNARNLALKEIKSEWVFMADDDIRLEKYFLEKALEQIKLYGIKAATFNCFQKNEKLIYKKIFQWPTFGSGCSIVQHQFIKNMQFNMKFEFGFGEDADFGMQLRNQGVDVIYFPKPEILHLKAPIGGFRTKPVLPWHNDKIQPKPSPTVMLYDQLHLSKQQIKGYKTILFFKFYKLQTIKNPIRYFLNFKMQWKQSEYWANELKNKK</sequence>
<feature type="domain" description="Glycosyltransferase 2-like" evidence="1">
    <location>
        <begin position="240"/>
        <end position="360"/>
    </location>
</feature>
<dbReference type="GO" id="GO:0016740">
    <property type="term" value="F:transferase activity"/>
    <property type="evidence" value="ECO:0007669"/>
    <property type="project" value="UniProtKB-KW"/>
</dbReference>
<dbReference type="SUPFAM" id="SSF53448">
    <property type="entry name" value="Nucleotide-diphospho-sugar transferases"/>
    <property type="match status" value="1"/>
</dbReference>
<evidence type="ECO:0000313" key="2">
    <source>
        <dbReference type="EMBL" id="CAD0009768.1"/>
    </source>
</evidence>
<dbReference type="InterPro" id="IPR050834">
    <property type="entry name" value="Glycosyltransf_2"/>
</dbReference>
<accession>A0A6V6ZDA2</accession>
<dbReference type="Proteomes" id="UP000556700">
    <property type="component" value="Unassembled WGS sequence"/>
</dbReference>
<keyword evidence="2" id="KW-0808">Transferase</keyword>
<dbReference type="InterPro" id="IPR001173">
    <property type="entry name" value="Glyco_trans_2-like"/>
</dbReference>
<dbReference type="RefSeq" id="WP_031455978.1">
    <property type="nucleotide sequence ID" value="NZ_CAIJDO010000303.1"/>
</dbReference>
<keyword evidence="3" id="KW-1185">Reference proteome</keyword>
<dbReference type="AlphaFoldDB" id="A0A6V6ZDA2"/>
<dbReference type="EMBL" id="CAIJDO010000303">
    <property type="protein sequence ID" value="CAD0009768.1"/>
    <property type="molecule type" value="Genomic_DNA"/>
</dbReference>
<dbReference type="Pfam" id="PF00535">
    <property type="entry name" value="Glycos_transf_2"/>
    <property type="match status" value="1"/>
</dbReference>
<reference evidence="2 3" key="1">
    <citation type="submission" date="2020-06" db="EMBL/GenBank/DDBJ databases">
        <authorList>
            <person name="Criscuolo A."/>
        </authorList>
    </citation>
    <scope>NUCLEOTIDE SEQUENCE [LARGE SCALE GENOMIC DNA]</scope>
    <source>
        <strain evidence="3">CIP 110025</strain>
    </source>
</reference>
<evidence type="ECO:0000313" key="3">
    <source>
        <dbReference type="Proteomes" id="UP000556700"/>
    </source>
</evidence>
<dbReference type="PANTHER" id="PTHR43685">
    <property type="entry name" value="GLYCOSYLTRANSFERASE"/>
    <property type="match status" value="1"/>
</dbReference>